<dbReference type="InterPro" id="IPR000182">
    <property type="entry name" value="GNAT_dom"/>
</dbReference>
<name>A0A6J5KUT4_9CAUD</name>
<sequence>MLRICRIDTSKEKNAALVNWLQLEILPADSVDDVSVGFWWVVYLDGNPIGFAGLKRSSRWSNAGYLCRAGVLHKHTGRGIQKKLIRVRLTHAKRLGWDWLISDTYQNPASANNLISCSFKMYIPTRKYGADGTCYWRKKL</sequence>
<dbReference type="SUPFAM" id="SSF55729">
    <property type="entry name" value="Acyl-CoA N-acyltransferases (Nat)"/>
    <property type="match status" value="1"/>
</dbReference>
<dbReference type="GO" id="GO:0016747">
    <property type="term" value="F:acyltransferase activity, transferring groups other than amino-acyl groups"/>
    <property type="evidence" value="ECO:0007669"/>
    <property type="project" value="InterPro"/>
</dbReference>
<dbReference type="PROSITE" id="PS51186">
    <property type="entry name" value="GNAT"/>
    <property type="match status" value="1"/>
</dbReference>
<evidence type="ECO:0000313" key="2">
    <source>
        <dbReference type="EMBL" id="CAB4124905.1"/>
    </source>
</evidence>
<dbReference type="EMBL" id="LR796180">
    <property type="protein sequence ID" value="CAB4124905.1"/>
    <property type="molecule type" value="Genomic_DNA"/>
</dbReference>
<dbReference type="Gene3D" id="3.40.630.30">
    <property type="match status" value="1"/>
</dbReference>
<dbReference type="CDD" id="cd04301">
    <property type="entry name" value="NAT_SF"/>
    <property type="match status" value="1"/>
</dbReference>
<proteinExistence type="predicted"/>
<feature type="domain" description="N-acetyltransferase" evidence="1">
    <location>
        <begin position="1"/>
        <end position="140"/>
    </location>
</feature>
<evidence type="ECO:0000259" key="1">
    <source>
        <dbReference type="PROSITE" id="PS51186"/>
    </source>
</evidence>
<organism evidence="2">
    <name type="scientific">uncultured Caudovirales phage</name>
    <dbReference type="NCBI Taxonomy" id="2100421"/>
    <lineage>
        <taxon>Viruses</taxon>
        <taxon>Duplodnaviria</taxon>
        <taxon>Heunggongvirae</taxon>
        <taxon>Uroviricota</taxon>
        <taxon>Caudoviricetes</taxon>
        <taxon>Peduoviridae</taxon>
        <taxon>Maltschvirus</taxon>
        <taxon>Maltschvirus maltsch</taxon>
    </lineage>
</organism>
<accession>A0A6J5KUT4</accession>
<protein>
    <submittedName>
        <fullName evidence="2">NAT_SF domain containing protein</fullName>
    </submittedName>
</protein>
<gene>
    <name evidence="2" type="ORF">UFOVP66_41</name>
</gene>
<reference evidence="2" key="1">
    <citation type="submission" date="2020-04" db="EMBL/GenBank/DDBJ databases">
        <authorList>
            <person name="Chiriac C."/>
            <person name="Salcher M."/>
            <person name="Ghai R."/>
            <person name="Kavagutti S V."/>
        </authorList>
    </citation>
    <scope>NUCLEOTIDE SEQUENCE</scope>
</reference>
<dbReference type="InterPro" id="IPR016181">
    <property type="entry name" value="Acyl_CoA_acyltransferase"/>
</dbReference>
<dbReference type="Pfam" id="PF00583">
    <property type="entry name" value="Acetyltransf_1"/>
    <property type="match status" value="1"/>
</dbReference>